<dbReference type="RefSeq" id="WP_158081999.1">
    <property type="nucleotide sequence ID" value="NZ_MBTG01000005.1"/>
</dbReference>
<evidence type="ECO:0000256" key="2">
    <source>
        <dbReference type="ARBA" id="ARBA00022723"/>
    </source>
</evidence>
<evidence type="ECO:0000256" key="1">
    <source>
        <dbReference type="ARBA" id="ARBA00006171"/>
    </source>
</evidence>
<gene>
    <name evidence="4" type="ORF">BC351_18640</name>
</gene>
<dbReference type="Pfam" id="PF13419">
    <property type="entry name" value="HAD_2"/>
    <property type="match status" value="1"/>
</dbReference>
<dbReference type="EMBL" id="MBTG01000005">
    <property type="protein sequence ID" value="OPH59943.1"/>
    <property type="molecule type" value="Genomic_DNA"/>
</dbReference>
<dbReference type="GO" id="GO:0016787">
    <property type="term" value="F:hydrolase activity"/>
    <property type="evidence" value="ECO:0007669"/>
    <property type="project" value="UniProtKB-KW"/>
</dbReference>
<proteinExistence type="inferred from homology"/>
<dbReference type="PANTHER" id="PTHR18901">
    <property type="entry name" value="2-DEOXYGLUCOSE-6-PHOSPHATE PHOSPHATASE 2"/>
    <property type="match status" value="1"/>
</dbReference>
<keyword evidence="5" id="KW-1185">Reference proteome</keyword>
<sequence>MLKAAIFDFDGLLLDTETPWYQVFKEVYVLYGLDLPLELWARHVGSSLDAFNPYEYLKEHADEPIDLVQIQSHLEMRYELRMEHAQLRPGVLKILHKASELGMKIAVASSSSHEWVSGYLKSFGLMSLFDEVVTSDDVKRVKPDPELYKLAMHKLGVSSFETIAFEDSPNGLKAANAAGIRCIIVPNEVTKELEFPPYERRLNSLLEFDLDQFLFESGLSDPA</sequence>
<protein>
    <recommendedName>
        <fullName evidence="6">HAD family hydrolase</fullName>
    </recommendedName>
</protein>
<dbReference type="Gene3D" id="3.40.50.1000">
    <property type="entry name" value="HAD superfamily/HAD-like"/>
    <property type="match status" value="1"/>
</dbReference>
<evidence type="ECO:0000313" key="4">
    <source>
        <dbReference type="EMBL" id="OPH59943.1"/>
    </source>
</evidence>
<dbReference type="InterPro" id="IPR023198">
    <property type="entry name" value="PGP-like_dom2"/>
</dbReference>
<dbReference type="InterPro" id="IPR023214">
    <property type="entry name" value="HAD_sf"/>
</dbReference>
<dbReference type="Proteomes" id="UP000190626">
    <property type="component" value="Unassembled WGS sequence"/>
</dbReference>
<dbReference type="GO" id="GO:0046872">
    <property type="term" value="F:metal ion binding"/>
    <property type="evidence" value="ECO:0007669"/>
    <property type="project" value="UniProtKB-KW"/>
</dbReference>
<dbReference type="InterPro" id="IPR006439">
    <property type="entry name" value="HAD-SF_hydro_IA"/>
</dbReference>
<comment type="similarity">
    <text evidence="1">Belongs to the HAD-like hydrolase superfamily. CbbY/CbbZ/Gph/YieH family.</text>
</comment>
<name>A0A1V4HQP4_9BACL</name>
<dbReference type="SFLD" id="SFLDS00003">
    <property type="entry name" value="Haloacid_Dehalogenase"/>
    <property type="match status" value="1"/>
</dbReference>
<dbReference type="SFLD" id="SFLDG01129">
    <property type="entry name" value="C1.5:_HAD__Beta-PGM__Phosphata"/>
    <property type="match status" value="1"/>
</dbReference>
<dbReference type="SFLD" id="SFLDG01135">
    <property type="entry name" value="C1.5.6:_HAD__Beta-PGM__Phospha"/>
    <property type="match status" value="1"/>
</dbReference>
<dbReference type="CDD" id="cd16423">
    <property type="entry name" value="HAD_BPGM-like"/>
    <property type="match status" value="1"/>
</dbReference>
<evidence type="ECO:0008006" key="6">
    <source>
        <dbReference type="Google" id="ProtNLM"/>
    </source>
</evidence>
<dbReference type="InterPro" id="IPR041492">
    <property type="entry name" value="HAD_2"/>
</dbReference>
<keyword evidence="3" id="KW-0378">Hydrolase</keyword>
<reference evidence="5" key="1">
    <citation type="submission" date="2016-07" db="EMBL/GenBank/DDBJ databases">
        <authorList>
            <person name="Florea S."/>
            <person name="Webb J.S."/>
            <person name="Jaromczyk J."/>
            <person name="Schardl C.L."/>
        </authorList>
    </citation>
    <scope>NUCLEOTIDE SEQUENCE [LARGE SCALE GENOMIC DNA]</scope>
    <source>
        <strain evidence="5">CY1</strain>
    </source>
</reference>
<comment type="caution">
    <text evidence="4">The sequence shown here is derived from an EMBL/GenBank/DDBJ whole genome shotgun (WGS) entry which is preliminary data.</text>
</comment>
<dbReference type="PRINTS" id="PR00413">
    <property type="entry name" value="HADHALOGNASE"/>
</dbReference>
<organism evidence="4 5">
    <name type="scientific">Paenibacillus ferrarius</name>
    <dbReference type="NCBI Taxonomy" id="1469647"/>
    <lineage>
        <taxon>Bacteria</taxon>
        <taxon>Bacillati</taxon>
        <taxon>Bacillota</taxon>
        <taxon>Bacilli</taxon>
        <taxon>Bacillales</taxon>
        <taxon>Paenibacillaceae</taxon>
        <taxon>Paenibacillus</taxon>
    </lineage>
</organism>
<evidence type="ECO:0000256" key="3">
    <source>
        <dbReference type="ARBA" id="ARBA00022801"/>
    </source>
</evidence>
<keyword evidence="2" id="KW-0479">Metal-binding</keyword>
<dbReference type="AlphaFoldDB" id="A0A1V4HQP4"/>
<dbReference type="PANTHER" id="PTHR18901:SF38">
    <property type="entry name" value="PSEUDOURIDINE-5'-PHOSPHATASE"/>
    <property type="match status" value="1"/>
</dbReference>
<dbReference type="Gene3D" id="1.10.150.240">
    <property type="entry name" value="Putative phosphatase, domain 2"/>
    <property type="match status" value="1"/>
</dbReference>
<evidence type="ECO:0000313" key="5">
    <source>
        <dbReference type="Proteomes" id="UP000190626"/>
    </source>
</evidence>
<dbReference type="STRING" id="1469647.BC351_18640"/>
<dbReference type="NCBIfam" id="TIGR01509">
    <property type="entry name" value="HAD-SF-IA-v3"/>
    <property type="match status" value="1"/>
</dbReference>
<dbReference type="InterPro" id="IPR036412">
    <property type="entry name" value="HAD-like_sf"/>
</dbReference>
<dbReference type="SUPFAM" id="SSF56784">
    <property type="entry name" value="HAD-like"/>
    <property type="match status" value="1"/>
</dbReference>
<dbReference type="FunFam" id="3.40.50.1000:FF:000036">
    <property type="entry name" value="HAD family hydrolase"/>
    <property type="match status" value="1"/>
</dbReference>
<accession>A0A1V4HQP4</accession>
<dbReference type="OrthoDB" id="9797743at2"/>